<proteinExistence type="predicted"/>
<reference evidence="2" key="2">
    <citation type="submission" date="2010-01" db="EMBL/GenBank/DDBJ databases">
        <title>The complete genome of Geodermatophilus obscurus DSM 43160.</title>
        <authorList>
            <consortium name="US DOE Joint Genome Institute (JGI-PGF)"/>
            <person name="Lucas S."/>
            <person name="Copeland A."/>
            <person name="Lapidus A."/>
            <person name="Glavina del Rio T."/>
            <person name="Dalin E."/>
            <person name="Tice H."/>
            <person name="Bruce D."/>
            <person name="Goodwin L."/>
            <person name="Pitluck S."/>
            <person name="Kyrpides N."/>
            <person name="Mavromatis K."/>
            <person name="Ivanova N."/>
            <person name="Munk A.C."/>
            <person name="Brettin T."/>
            <person name="Detter J.C."/>
            <person name="Han C."/>
            <person name="Larimer F."/>
            <person name="Land M."/>
            <person name="Hauser L."/>
            <person name="Markowitz V."/>
            <person name="Cheng J.-F."/>
            <person name="Hugenholtz P."/>
            <person name="Woyke T."/>
            <person name="Wu D."/>
            <person name="Jando M."/>
            <person name="Schneider S."/>
            <person name="Klenk H.-P."/>
            <person name="Eisen J.A."/>
        </authorList>
    </citation>
    <scope>NUCLEOTIDE SEQUENCE [LARGE SCALE GENOMIC DNA]</scope>
    <source>
        <strain evidence="2">ATCC 25078 / DSM 43160 / JCM 3152 / KCC A-0152 / KCTC 9177 / NBRC 13315 / NRRL B-3577 / G-20</strain>
    </source>
</reference>
<dbReference type="HOGENOM" id="CLU_063040_0_0_11"/>
<dbReference type="SUPFAM" id="SSF53448">
    <property type="entry name" value="Nucleotide-diphospho-sugar transferases"/>
    <property type="match status" value="1"/>
</dbReference>
<reference evidence="1 2" key="1">
    <citation type="journal article" date="2010" name="Stand. Genomic Sci.">
        <title>Complete genome sequence of Geodermatophilus obscurus type strain (G-20).</title>
        <authorList>
            <person name="Ivanova N."/>
            <person name="Sikorski J."/>
            <person name="Jando M."/>
            <person name="Munk C."/>
            <person name="Lapidus A."/>
            <person name="Glavina Del Rio T."/>
            <person name="Copeland A."/>
            <person name="Tice H."/>
            <person name="Cheng J.-F."/>
            <person name="Lucas S."/>
            <person name="Chen F."/>
            <person name="Nolan M."/>
            <person name="Bruce D."/>
            <person name="Goodwin L."/>
            <person name="Pitluck S."/>
            <person name="Mavromatis K."/>
            <person name="Mikhailova N."/>
            <person name="Pati A."/>
            <person name="Chen A."/>
            <person name="Palaniappan K."/>
            <person name="Land M."/>
            <person name="Hauser L."/>
            <person name="Chang Y.-J."/>
            <person name="Jeffries C.D."/>
            <person name="Meincke L."/>
            <person name="Brettin T."/>
            <person name="Detter J.C."/>
            <person name="Detter J.C."/>
            <person name="Rohde M."/>
            <person name="Goeker M."/>
            <person name="Bristow J."/>
            <person name="Eisen J.A."/>
            <person name="Markowitz V."/>
            <person name="Hugenholtz P."/>
            <person name="Kyrpides N.C."/>
            <person name="Klenk H.-P."/>
        </authorList>
    </citation>
    <scope>NUCLEOTIDE SEQUENCE [LARGE SCALE GENOMIC DNA]</scope>
    <source>
        <strain evidence="2">ATCC 25078 / DSM 43160 / JCM 3152 / KCC A-0152 / KCTC 9177 / NBRC 13315 / NRRL B-3577 / G-20</strain>
    </source>
</reference>
<protein>
    <recommendedName>
        <fullName evidence="3">Glycosyl transferase family 2</fullName>
    </recommendedName>
</protein>
<dbReference type="Pfam" id="PF13704">
    <property type="entry name" value="Glyco_tranf_2_4"/>
    <property type="match status" value="1"/>
</dbReference>
<dbReference type="InterPro" id="IPR029044">
    <property type="entry name" value="Nucleotide-diphossugar_trans"/>
</dbReference>
<accession>D2S577</accession>
<dbReference type="EMBL" id="CP001867">
    <property type="protein sequence ID" value="ADB73188.1"/>
    <property type="molecule type" value="Genomic_DNA"/>
</dbReference>
<dbReference type="OrthoDB" id="565316at2"/>
<sequence>MSERVVLFRERVGFALLEPVKAHVRRILKRRQIRPVVIRPGLQSAHLVAAVMVKNEAHRLPALLRHYRRLGVEHFIFIDNESTDTLLSLLIGVNDVSIYRAEGSFSSARYGLDWLNTVLSRHCSGKWVVHVDADEFLVFDSELPDLLSVCAWLKKSGRRSLQAIMIDMYSDRKATQNVVREGQDPLEVCSLFDATGYERHHHWASATTWVKGGVRGRLFFPDRWEGPALNKTPLVLWRRRYAYLRAAHLIWPRNLNGGLKTAELALLHFKFTPSASALMVDEGHRAQHTTEYRAYDNIRDVIMVGDETRQYRQPADLTGHGLIARIGSTF</sequence>
<dbReference type="AlphaFoldDB" id="D2S577"/>
<name>D2S577_GEOOG</name>
<dbReference type="Proteomes" id="UP000001382">
    <property type="component" value="Chromosome"/>
</dbReference>
<evidence type="ECO:0008006" key="3">
    <source>
        <dbReference type="Google" id="ProtNLM"/>
    </source>
</evidence>
<organism evidence="1 2">
    <name type="scientific">Geodermatophilus obscurus (strain ATCC 25078 / DSM 43160 / JCM 3152 / CCUG 61914 / KCC A-0152 / KCTC 9177 / NBRC 13315 / NRRL B-3577 / G-20)</name>
    <dbReference type="NCBI Taxonomy" id="526225"/>
    <lineage>
        <taxon>Bacteria</taxon>
        <taxon>Bacillati</taxon>
        <taxon>Actinomycetota</taxon>
        <taxon>Actinomycetes</taxon>
        <taxon>Geodermatophilales</taxon>
        <taxon>Geodermatophilaceae</taxon>
        <taxon>Geodermatophilus</taxon>
    </lineage>
</organism>
<gene>
    <name evidence="1" type="ordered locus">Gobs_0402</name>
</gene>
<evidence type="ECO:0000313" key="1">
    <source>
        <dbReference type="EMBL" id="ADB73188.1"/>
    </source>
</evidence>
<dbReference type="eggNOG" id="COG0463">
    <property type="taxonomic scope" value="Bacteria"/>
</dbReference>
<dbReference type="KEGG" id="gob:Gobs_0402"/>
<dbReference type="RefSeq" id="WP_012946629.1">
    <property type="nucleotide sequence ID" value="NC_013757.1"/>
</dbReference>
<evidence type="ECO:0000313" key="2">
    <source>
        <dbReference type="Proteomes" id="UP000001382"/>
    </source>
</evidence>
<dbReference type="STRING" id="526225.Gobs_0402"/>
<keyword evidence="2" id="KW-1185">Reference proteome</keyword>